<comment type="caution">
    <text evidence="2">The sequence shown here is derived from an EMBL/GenBank/DDBJ whole genome shotgun (WGS) entry which is preliminary data.</text>
</comment>
<keyword evidence="1" id="KW-0812">Transmembrane</keyword>
<evidence type="ECO:0000313" key="2">
    <source>
        <dbReference type="EMBL" id="ELU40007.1"/>
    </source>
</evidence>
<keyword evidence="1" id="KW-1133">Transmembrane helix</keyword>
<dbReference type="HOGENOM" id="CLU_146207_0_0_1"/>
<dbReference type="AlphaFoldDB" id="L8WT81"/>
<evidence type="ECO:0000313" key="3">
    <source>
        <dbReference type="Proteomes" id="UP000011668"/>
    </source>
</evidence>
<sequence length="144" mass="15507">MALIPPSSIAFDAPVAVPSIHVGFPVSANGWLMPIEGAQKASALPLICSALIAFAFAFLVIAMFFAVGWHRGSTAIRDLEKAEQPEPVVEQVERRSIAISVVSDTEVFSPKSTFDYPVLSCGAENVLPHSSLAAQFTLPRYRSY</sequence>
<name>L8WT81_THACA</name>
<keyword evidence="1" id="KW-0472">Membrane</keyword>
<organism evidence="2 3">
    <name type="scientific">Thanatephorus cucumeris (strain AG1-IA)</name>
    <name type="common">Rice sheath blight fungus</name>
    <name type="synonym">Rhizoctonia solani</name>
    <dbReference type="NCBI Taxonomy" id="983506"/>
    <lineage>
        <taxon>Eukaryota</taxon>
        <taxon>Fungi</taxon>
        <taxon>Dikarya</taxon>
        <taxon>Basidiomycota</taxon>
        <taxon>Agaricomycotina</taxon>
        <taxon>Agaricomycetes</taxon>
        <taxon>Cantharellales</taxon>
        <taxon>Ceratobasidiaceae</taxon>
        <taxon>Rhizoctonia</taxon>
        <taxon>Rhizoctonia solani AG-1</taxon>
    </lineage>
</organism>
<dbReference type="EMBL" id="AFRT01001542">
    <property type="protein sequence ID" value="ELU40007.1"/>
    <property type="molecule type" value="Genomic_DNA"/>
</dbReference>
<proteinExistence type="predicted"/>
<reference evidence="2 3" key="1">
    <citation type="journal article" date="2013" name="Nat. Commun.">
        <title>The evolution and pathogenic mechanisms of the rice sheath blight pathogen.</title>
        <authorList>
            <person name="Zheng A."/>
            <person name="Lin R."/>
            <person name="Xu L."/>
            <person name="Qin P."/>
            <person name="Tang C."/>
            <person name="Ai P."/>
            <person name="Zhang D."/>
            <person name="Liu Y."/>
            <person name="Sun Z."/>
            <person name="Feng H."/>
            <person name="Wang Y."/>
            <person name="Chen Y."/>
            <person name="Liang X."/>
            <person name="Fu R."/>
            <person name="Li Q."/>
            <person name="Zhang J."/>
            <person name="Yu X."/>
            <person name="Xie Z."/>
            <person name="Ding L."/>
            <person name="Guan P."/>
            <person name="Tang J."/>
            <person name="Liang Y."/>
            <person name="Wang S."/>
            <person name="Deng Q."/>
            <person name="Li S."/>
            <person name="Zhu J."/>
            <person name="Wang L."/>
            <person name="Liu H."/>
            <person name="Li P."/>
        </authorList>
    </citation>
    <scope>NUCLEOTIDE SEQUENCE [LARGE SCALE GENOMIC DNA]</scope>
    <source>
        <strain evidence="3">AG-1 IA</strain>
    </source>
</reference>
<dbReference type="Proteomes" id="UP000011668">
    <property type="component" value="Unassembled WGS sequence"/>
</dbReference>
<gene>
    <name evidence="2" type="ORF">AG1IA_05959</name>
</gene>
<evidence type="ECO:0000256" key="1">
    <source>
        <dbReference type="SAM" id="Phobius"/>
    </source>
</evidence>
<protein>
    <submittedName>
        <fullName evidence="2">CcmD domain-containing protein</fullName>
    </submittedName>
</protein>
<dbReference type="OrthoDB" id="3226293at2759"/>
<accession>L8WT81</accession>
<keyword evidence="3" id="KW-1185">Reference proteome</keyword>
<feature type="transmembrane region" description="Helical" evidence="1">
    <location>
        <begin position="43"/>
        <end position="67"/>
    </location>
</feature>